<dbReference type="Proteomes" id="UP001158576">
    <property type="component" value="Chromosome PAR"/>
</dbReference>
<dbReference type="PANTHER" id="PTHR21706:SF15">
    <property type="entry name" value="TRANSMEMBRANE PROTEIN 65"/>
    <property type="match status" value="1"/>
</dbReference>
<feature type="transmembrane region" description="Helical" evidence="5">
    <location>
        <begin position="182"/>
        <end position="199"/>
    </location>
</feature>
<proteinExistence type="predicted"/>
<keyword evidence="2 5" id="KW-0812">Transmembrane</keyword>
<evidence type="ECO:0000313" key="7">
    <source>
        <dbReference type="Proteomes" id="UP001158576"/>
    </source>
</evidence>
<comment type="subcellular location">
    <subcellularLocation>
        <location evidence="1">Membrane</location>
        <topology evidence="1">Multi-pass membrane protein</topology>
    </subcellularLocation>
</comment>
<gene>
    <name evidence="6" type="ORF">OKIOD_LOCUS4053</name>
</gene>
<evidence type="ECO:0000256" key="4">
    <source>
        <dbReference type="ARBA" id="ARBA00023136"/>
    </source>
</evidence>
<evidence type="ECO:0000256" key="2">
    <source>
        <dbReference type="ARBA" id="ARBA00022692"/>
    </source>
</evidence>
<dbReference type="EMBL" id="OU015568">
    <property type="protein sequence ID" value="CAG5090188.1"/>
    <property type="molecule type" value="Genomic_DNA"/>
</dbReference>
<dbReference type="Pfam" id="PF10507">
    <property type="entry name" value="TMEM65"/>
    <property type="match status" value="1"/>
</dbReference>
<evidence type="ECO:0000313" key="6">
    <source>
        <dbReference type="EMBL" id="CAG5090188.1"/>
    </source>
</evidence>
<keyword evidence="7" id="KW-1185">Reference proteome</keyword>
<protein>
    <submittedName>
        <fullName evidence="6">Oidioi.mRNA.OKI2018_I69.PAR.g12495.t1.cds</fullName>
    </submittedName>
</protein>
<sequence>MIRQRLSCSIPIRFASQRSIFRRSKHDTIEIKQNYTDEDLKLIVGALPLEQRQKMEKLLRDKRRNSEFKILLEPQNRKEVPPWKGCRIVFFHNLVPFIGFGFFDNLLMILAGDLIETQIGATMHLSVMACAALGNTISDVCGIGLAGYVEVLALRMGLPVPDLSQAQLNHTRARLSKATGQAMGIIIGCLIGMFPLLFINN</sequence>
<evidence type="ECO:0000256" key="1">
    <source>
        <dbReference type="ARBA" id="ARBA00004141"/>
    </source>
</evidence>
<organism evidence="6 7">
    <name type="scientific">Oikopleura dioica</name>
    <name type="common">Tunicate</name>
    <dbReference type="NCBI Taxonomy" id="34765"/>
    <lineage>
        <taxon>Eukaryota</taxon>
        <taxon>Metazoa</taxon>
        <taxon>Chordata</taxon>
        <taxon>Tunicata</taxon>
        <taxon>Appendicularia</taxon>
        <taxon>Copelata</taxon>
        <taxon>Oikopleuridae</taxon>
        <taxon>Oikopleura</taxon>
    </lineage>
</organism>
<accession>A0ABN7S4X8</accession>
<evidence type="ECO:0000256" key="3">
    <source>
        <dbReference type="ARBA" id="ARBA00022989"/>
    </source>
</evidence>
<keyword evidence="3 5" id="KW-1133">Transmembrane helix</keyword>
<keyword evidence="4 5" id="KW-0472">Membrane</keyword>
<dbReference type="PANTHER" id="PTHR21706">
    <property type="entry name" value="TRANSMEMBRANE PROTEIN 65"/>
    <property type="match status" value="1"/>
</dbReference>
<evidence type="ECO:0000256" key="5">
    <source>
        <dbReference type="SAM" id="Phobius"/>
    </source>
</evidence>
<reference evidence="6 7" key="1">
    <citation type="submission" date="2021-04" db="EMBL/GenBank/DDBJ databases">
        <authorList>
            <person name="Bliznina A."/>
        </authorList>
    </citation>
    <scope>NUCLEOTIDE SEQUENCE [LARGE SCALE GENOMIC DNA]</scope>
</reference>
<dbReference type="InterPro" id="IPR019537">
    <property type="entry name" value="TMEM65"/>
</dbReference>
<name>A0ABN7S4X8_OIKDI</name>